<keyword evidence="3" id="KW-1185">Reference proteome</keyword>
<evidence type="ECO:0000313" key="3">
    <source>
        <dbReference type="Proteomes" id="UP000565468"/>
    </source>
</evidence>
<gene>
    <name evidence="2" type="ORF">HII30_13060</name>
</gene>
<comment type="caution">
    <text evidence="2">The sequence shown here is derived from an EMBL/GenBank/DDBJ whole genome shotgun (WGS) entry which is preliminary data.</text>
</comment>
<organism evidence="2 3">
    <name type="scientific">Paenibacillus lemnae</name>
    <dbReference type="NCBI Taxonomy" id="1330551"/>
    <lineage>
        <taxon>Bacteria</taxon>
        <taxon>Bacillati</taxon>
        <taxon>Bacillota</taxon>
        <taxon>Bacilli</taxon>
        <taxon>Bacillales</taxon>
        <taxon>Paenibacillaceae</taxon>
        <taxon>Paenibacillus</taxon>
    </lineage>
</organism>
<feature type="region of interest" description="Disordered" evidence="1">
    <location>
        <begin position="58"/>
        <end position="77"/>
    </location>
</feature>
<dbReference type="Proteomes" id="UP000565468">
    <property type="component" value="Unassembled WGS sequence"/>
</dbReference>
<dbReference type="EMBL" id="JABBPN010000011">
    <property type="protein sequence ID" value="NMO96702.1"/>
    <property type="molecule type" value="Genomic_DNA"/>
</dbReference>
<accession>A0A848M9F1</accession>
<sequence length="77" mass="8004">MCTYEARVASDASDVKCASKVSEAHDASDISYLDDVSVADGTIGASAADGAMVRITGARDPEGASAASRANRYRWCE</sequence>
<name>A0A848M9F1_PAELE</name>
<protein>
    <submittedName>
        <fullName evidence="2">Uncharacterized protein</fullName>
    </submittedName>
</protein>
<proteinExistence type="predicted"/>
<reference evidence="2 3" key="1">
    <citation type="submission" date="2020-04" db="EMBL/GenBank/DDBJ databases">
        <title>Paenibacillus algicola sp. nov., a novel marine bacterium producing alginate lyase.</title>
        <authorList>
            <person name="Huang H."/>
        </authorList>
    </citation>
    <scope>NUCLEOTIDE SEQUENCE [LARGE SCALE GENOMIC DNA]</scope>
    <source>
        <strain evidence="2 3">L7-75</strain>
    </source>
</reference>
<evidence type="ECO:0000256" key="1">
    <source>
        <dbReference type="SAM" id="MobiDB-lite"/>
    </source>
</evidence>
<evidence type="ECO:0000313" key="2">
    <source>
        <dbReference type="EMBL" id="NMO96702.1"/>
    </source>
</evidence>
<dbReference type="AlphaFoldDB" id="A0A848M9F1"/>